<accession>A0A3E2BJG9</accession>
<sequence>MARIIPGSGRLISGKLRLLVTITTLALFISGQDYDGL</sequence>
<evidence type="ECO:0000313" key="2">
    <source>
        <dbReference type="Proteomes" id="UP000257323"/>
    </source>
</evidence>
<dbReference type="EMBL" id="QUAH01000018">
    <property type="protein sequence ID" value="RFT14834.1"/>
    <property type="molecule type" value="Genomic_DNA"/>
</dbReference>
<dbReference type="AlphaFoldDB" id="A0A3E2BJG9"/>
<comment type="caution">
    <text evidence="1">The sequence shown here is derived from an EMBL/GenBank/DDBJ whole genome shotgun (WGS) entry which is preliminary data.</text>
</comment>
<evidence type="ECO:0000313" key="1">
    <source>
        <dbReference type="EMBL" id="RFT14834.1"/>
    </source>
</evidence>
<proteinExistence type="predicted"/>
<name>A0A3E2BJG9_9BACT</name>
<gene>
    <name evidence="1" type="ORF">OP8BY_1527</name>
</gene>
<organism evidence="1 2">
    <name type="scientific">Candidatus Saccharicenans subterraneus</name>
    <dbReference type="NCBI Taxonomy" id="2508984"/>
    <lineage>
        <taxon>Bacteria</taxon>
        <taxon>Candidatus Aminicenantota</taxon>
        <taxon>Candidatus Aminicenantia</taxon>
        <taxon>Candidatus Aminicenantales</taxon>
        <taxon>Candidatus Saccharicenantaceae</taxon>
        <taxon>Candidatus Saccharicenans</taxon>
    </lineage>
</organism>
<protein>
    <submittedName>
        <fullName evidence="1">Uncharacterized protein</fullName>
    </submittedName>
</protein>
<dbReference type="Proteomes" id="UP000257323">
    <property type="component" value="Unassembled WGS sequence"/>
</dbReference>
<reference evidence="1 2" key="1">
    <citation type="submission" date="2018-08" db="EMBL/GenBank/DDBJ databases">
        <title>Genome analysis of the thermophilic bacterium of the candidate phylum Aminicenantes from deep subsurface aquifer revealed its physiology and ecological role.</title>
        <authorList>
            <person name="Kadnikov V.V."/>
            <person name="Mardanov A.V."/>
            <person name="Beletsky A.V."/>
            <person name="Karnachuk O.V."/>
            <person name="Ravin N.V."/>
        </authorList>
    </citation>
    <scope>NUCLEOTIDE SEQUENCE [LARGE SCALE GENOMIC DNA]</scope>
    <source>
        <strain evidence="1">BY38</strain>
    </source>
</reference>